<organism evidence="1 2">
    <name type="scientific">Puccinia striiformis f. sp. tritici PST-78</name>
    <dbReference type="NCBI Taxonomy" id="1165861"/>
    <lineage>
        <taxon>Eukaryota</taxon>
        <taxon>Fungi</taxon>
        <taxon>Dikarya</taxon>
        <taxon>Basidiomycota</taxon>
        <taxon>Pucciniomycotina</taxon>
        <taxon>Pucciniomycetes</taxon>
        <taxon>Pucciniales</taxon>
        <taxon>Pucciniaceae</taxon>
        <taxon>Puccinia</taxon>
    </lineage>
</organism>
<accession>A0A0L0ULV9</accession>
<dbReference type="STRING" id="1165861.A0A0L0ULV9"/>
<gene>
    <name evidence="1" type="ORF">PSTG_18613</name>
</gene>
<evidence type="ECO:0000313" key="2">
    <source>
        <dbReference type="Proteomes" id="UP000054564"/>
    </source>
</evidence>
<evidence type="ECO:0000313" key="1">
    <source>
        <dbReference type="EMBL" id="KNE87993.1"/>
    </source>
</evidence>
<comment type="caution">
    <text evidence="1">The sequence shown here is derived from an EMBL/GenBank/DDBJ whole genome shotgun (WGS) entry which is preliminary data.</text>
</comment>
<feature type="non-terminal residue" evidence="1">
    <location>
        <position position="109"/>
    </location>
</feature>
<keyword evidence="2" id="KW-1185">Reference proteome</keyword>
<dbReference type="EMBL" id="AJIL01003462">
    <property type="protein sequence ID" value="KNE87993.1"/>
    <property type="molecule type" value="Genomic_DNA"/>
</dbReference>
<reference evidence="2" key="1">
    <citation type="submission" date="2014-03" db="EMBL/GenBank/DDBJ databases">
        <title>The Genome Sequence of Puccinia striiformis f. sp. tritici PST-78.</title>
        <authorList>
            <consortium name="The Broad Institute Genome Sequencing Platform"/>
            <person name="Cuomo C."/>
            <person name="Hulbert S."/>
            <person name="Chen X."/>
            <person name="Walker B."/>
            <person name="Young S.K."/>
            <person name="Zeng Q."/>
            <person name="Gargeya S."/>
            <person name="Fitzgerald M."/>
            <person name="Haas B."/>
            <person name="Abouelleil A."/>
            <person name="Alvarado L."/>
            <person name="Arachchi H.M."/>
            <person name="Berlin A.M."/>
            <person name="Chapman S.B."/>
            <person name="Goldberg J."/>
            <person name="Griggs A."/>
            <person name="Gujja S."/>
            <person name="Hansen M."/>
            <person name="Howarth C."/>
            <person name="Imamovic A."/>
            <person name="Larimer J."/>
            <person name="McCowan C."/>
            <person name="Montmayeur A."/>
            <person name="Murphy C."/>
            <person name="Neiman D."/>
            <person name="Pearson M."/>
            <person name="Priest M."/>
            <person name="Roberts A."/>
            <person name="Saif S."/>
            <person name="Shea T."/>
            <person name="Sisk P."/>
            <person name="Sykes S."/>
            <person name="Wortman J."/>
            <person name="Nusbaum C."/>
            <person name="Birren B."/>
        </authorList>
    </citation>
    <scope>NUCLEOTIDE SEQUENCE [LARGE SCALE GENOMIC DNA]</scope>
    <source>
        <strain evidence="2">race PST-78</strain>
    </source>
</reference>
<dbReference type="PANTHER" id="PTHR47150:SF5">
    <property type="entry name" value="OS07G0546750 PROTEIN"/>
    <property type="match status" value="1"/>
</dbReference>
<name>A0A0L0ULV9_9BASI</name>
<dbReference type="Proteomes" id="UP000054564">
    <property type="component" value="Unassembled WGS sequence"/>
</dbReference>
<feature type="non-terminal residue" evidence="1">
    <location>
        <position position="1"/>
    </location>
</feature>
<proteinExistence type="predicted"/>
<dbReference type="AlphaFoldDB" id="A0A0L0ULV9"/>
<protein>
    <submittedName>
        <fullName evidence="1">Uncharacterized protein</fullName>
    </submittedName>
</protein>
<sequence length="109" mass="12149">VTKGVFFRLCNDLQTKNSTGYFIQKPDCTGKIGLSAPQKITSALRQLGYGVSSDATDEYVRIGDTTARQSLKNFAEPERDFRRECCKRVSRLLGEPGLHACGMEKLSDR</sequence>
<dbReference type="PANTHER" id="PTHR47150">
    <property type="entry name" value="OS12G0169200 PROTEIN"/>
    <property type="match status" value="1"/>
</dbReference>
<dbReference type="OrthoDB" id="2506174at2759"/>